<proteinExistence type="predicted"/>
<dbReference type="PATRIC" id="fig|1045858.4.peg.914"/>
<dbReference type="EMBL" id="CP002874">
    <property type="protein sequence ID" value="AEM21539.1"/>
    <property type="molecule type" value="Genomic_DNA"/>
</dbReference>
<keyword evidence="2" id="KW-1133">Transmembrane helix</keyword>
<feature type="region of interest" description="Disordered" evidence="1">
    <location>
        <begin position="535"/>
        <end position="579"/>
    </location>
</feature>
<feature type="compositionally biased region" description="Polar residues" evidence="1">
    <location>
        <begin position="125"/>
        <end position="144"/>
    </location>
</feature>
<accession>G0ELN9</accession>
<feature type="transmembrane region" description="Helical" evidence="2">
    <location>
        <begin position="21"/>
        <end position="40"/>
    </location>
</feature>
<evidence type="ECO:0000313" key="4">
    <source>
        <dbReference type="Proteomes" id="UP000008522"/>
    </source>
</evidence>
<dbReference type="AlphaFoldDB" id="G0ELN9"/>
<keyword evidence="2" id="KW-0472">Membrane</keyword>
<protein>
    <submittedName>
        <fullName evidence="3">Uncharacterized protein</fullName>
    </submittedName>
</protein>
<reference evidence="3 4" key="1">
    <citation type="journal article" date="2011" name="BMC Genomics">
        <title>Complete genome sequence of Brachyspira intermedia reveals unique genomic features in Brachyspira species and phage-mediated horizontal gene transfer.</title>
        <authorList>
            <person name="Hafstrom T."/>
            <person name="Jansson D.S."/>
            <person name="Segerman B."/>
        </authorList>
    </citation>
    <scope>NUCLEOTIDE SEQUENCE [LARGE SCALE GENOMIC DNA]</scope>
    <source>
        <strain evidence="4">ATCC 51140 / PWS/A</strain>
    </source>
</reference>
<dbReference type="Proteomes" id="UP000008522">
    <property type="component" value="Chromosome"/>
</dbReference>
<dbReference type="Gene3D" id="2.60.120.380">
    <property type="match status" value="2"/>
</dbReference>
<keyword evidence="4" id="KW-1185">Reference proteome</keyword>
<dbReference type="SUPFAM" id="SSF89260">
    <property type="entry name" value="Collagen-binding domain"/>
    <property type="match status" value="1"/>
</dbReference>
<evidence type="ECO:0000256" key="1">
    <source>
        <dbReference type="SAM" id="MobiDB-lite"/>
    </source>
</evidence>
<evidence type="ECO:0000256" key="2">
    <source>
        <dbReference type="SAM" id="Phobius"/>
    </source>
</evidence>
<evidence type="ECO:0000313" key="3">
    <source>
        <dbReference type="EMBL" id="AEM21539.1"/>
    </source>
</evidence>
<gene>
    <name evidence="3" type="ordered locus">Bint_0914</name>
</gene>
<keyword evidence="2" id="KW-0812">Transmembrane</keyword>
<feature type="compositionally biased region" description="Low complexity" evidence="1">
    <location>
        <begin position="543"/>
        <end position="553"/>
    </location>
</feature>
<dbReference type="HOGENOM" id="CLU_516465_0_0_12"/>
<name>G0ELN9_BRAIP</name>
<feature type="region of interest" description="Disordered" evidence="1">
    <location>
        <begin position="125"/>
        <end position="146"/>
    </location>
</feature>
<dbReference type="KEGG" id="bip:Bint_0914"/>
<sequence length="579" mass="67462">MMYNFIYCFYRYGDKMKKIGFIIIINIAMIILASCGSSQYKLDKKAGGNNSFETAQEINKDGIIGQLEGDNTDYYYFTFDGKASIIDFYVSNSTYSPVIMTLYDYNNNVIKVINEPDEIKNIETNSTTNDIDTNETVSSNNNQNKKQEEIIYTTQVMKNIYFEPSTNNTDENKYYISISPKDTVKENIDYMLILKKRDYKETDEKEPNDKISAAHIIDVNSDNRLYTIEGYYGQTYNPTLKTGDLKDMEVDAYKITNSSFNTYSISIELSGVPAIDASIRLYDQKGNWITMKDINNVGDGEVVDKLILYPYMSYYFILASTNAVNNIPYRVSIIAKPYDKYTEHEPNNKYSEAQTIEFNQTYKGAIDYSYDRDYYNFSIPIKSSVKLSYFLIDSQAINISISNDVLGKIITMPQTDDEYEISLSQGRYYLIFERDLTKEGWKKGISKARSYEFNMSISNEISGDYNYGYDLYNNTNTYEADYYNYSNNYLNDNTMPEEQFEENLESNFNNTNNVIIIRPEDYNSDYYYYSNEEETNAAENNDDYNNQDNTYEDSTYYNNQDNTYEDSTYEDGTYNNNDF</sequence>
<organism evidence="3 4">
    <name type="scientific">Brachyspira intermedia (strain ATCC 51140 / PWS/A)</name>
    <name type="common">Serpulina intermedia</name>
    <dbReference type="NCBI Taxonomy" id="1045858"/>
    <lineage>
        <taxon>Bacteria</taxon>
        <taxon>Pseudomonadati</taxon>
        <taxon>Spirochaetota</taxon>
        <taxon>Spirochaetia</taxon>
        <taxon>Brachyspirales</taxon>
        <taxon>Brachyspiraceae</taxon>
        <taxon>Brachyspira</taxon>
    </lineage>
</organism>